<comment type="caution">
    <text evidence="1">The sequence shown here is derived from an EMBL/GenBank/DDBJ whole genome shotgun (WGS) entry which is preliminary data.</text>
</comment>
<organism evidence="1 2">
    <name type="scientific">Mesorhizobium qingshengii</name>
    <dbReference type="NCBI Taxonomy" id="1165689"/>
    <lineage>
        <taxon>Bacteria</taxon>
        <taxon>Pseudomonadati</taxon>
        <taxon>Pseudomonadota</taxon>
        <taxon>Alphaproteobacteria</taxon>
        <taxon>Hyphomicrobiales</taxon>
        <taxon>Phyllobacteriaceae</taxon>
        <taxon>Mesorhizobium</taxon>
    </lineage>
</organism>
<dbReference type="Gene3D" id="2.160.20.10">
    <property type="entry name" value="Single-stranded right-handed beta-helix, Pectin lyase-like"/>
    <property type="match status" value="1"/>
</dbReference>
<sequence>MTQIYSTGTVSVTNGSAAVVGTGTAWAVALVTGGVLNIEAPGNPMPIASVTDDTHLTGAVKWTGTTGTYSYAIVRESSDAASVVDLQTTVSRLLVTLSLAGIHPDASGNLTDRAALSLTMGDKGYLFLHAEIGVAFAFYRWNGTSWEGPFAVANAVAAGGVSSLVAGAGVTVNNTNPAIPVVTATRPGTAKTTPVDADEVSLFDSAASYVIKKLTWANLKATLKSNLSLREVLTANRTYYVRKDGSDSNNGLADTAGGAFLTIQNAINVASALDLSIYTVTITVRVGTYTENVTLKTYVGGTGNGITIIGDTTTPSNILLNGSGICFNAPSVLGVYTLQGMKLASVAANSGHGIQASNGSIVNYGQMDFGALTGTGSHIVCFGGAIVNCVGNYTISGSAFRHWWNESGGFVQAAGRTITLTGTPAFSNTFAYANMAAIIQCNADTFTGSATGQRYQVAANSVISSAGGVTYLPGSSAGSVTTGGVYS</sequence>
<dbReference type="InterPro" id="IPR012334">
    <property type="entry name" value="Pectin_lyas_fold"/>
</dbReference>
<dbReference type="InterPro" id="IPR011050">
    <property type="entry name" value="Pectin_lyase_fold/virulence"/>
</dbReference>
<name>A0ABT4QXQ8_9HYPH</name>
<dbReference type="SUPFAM" id="SSF51126">
    <property type="entry name" value="Pectin lyase-like"/>
    <property type="match status" value="1"/>
</dbReference>
<gene>
    <name evidence="1" type="ORF">OOJ09_18915</name>
</gene>
<dbReference type="Proteomes" id="UP001152178">
    <property type="component" value="Unassembled WGS sequence"/>
</dbReference>
<keyword evidence="2" id="KW-1185">Reference proteome</keyword>
<evidence type="ECO:0000313" key="2">
    <source>
        <dbReference type="Proteomes" id="UP001152178"/>
    </source>
</evidence>
<proteinExistence type="predicted"/>
<reference evidence="1" key="1">
    <citation type="submission" date="2022-11" db="EMBL/GenBank/DDBJ databases">
        <authorList>
            <person name="Coimbra C."/>
        </authorList>
    </citation>
    <scope>NUCLEOTIDE SEQUENCE</scope>
    <source>
        <strain evidence="1">Jales19</strain>
    </source>
</reference>
<evidence type="ECO:0000313" key="1">
    <source>
        <dbReference type="EMBL" id="MCZ8546265.1"/>
    </source>
</evidence>
<dbReference type="RefSeq" id="WP_269906632.1">
    <property type="nucleotide sequence ID" value="NZ_JAPFQA010000008.1"/>
</dbReference>
<accession>A0ABT4QXQ8</accession>
<protein>
    <submittedName>
        <fullName evidence="1">Uncharacterized protein</fullName>
    </submittedName>
</protein>
<dbReference type="EMBL" id="JAPFQA010000008">
    <property type="protein sequence ID" value="MCZ8546265.1"/>
    <property type="molecule type" value="Genomic_DNA"/>
</dbReference>